<dbReference type="RefSeq" id="WP_058958825.1">
    <property type="nucleotide sequence ID" value="NZ_CP020883.1"/>
</dbReference>
<feature type="transmembrane region" description="Helical" evidence="1">
    <location>
        <begin position="157"/>
        <end position="175"/>
    </location>
</feature>
<dbReference type="AlphaFoldDB" id="A0A0U5BPI2"/>
<organism evidence="2 3">
    <name type="scientific">Xanthomonas citri pv. citri</name>
    <dbReference type="NCBI Taxonomy" id="611301"/>
    <lineage>
        <taxon>Bacteria</taxon>
        <taxon>Pseudomonadati</taxon>
        <taxon>Pseudomonadota</taxon>
        <taxon>Gammaproteobacteria</taxon>
        <taxon>Lysobacterales</taxon>
        <taxon>Lysobacteraceae</taxon>
        <taxon>Xanthomonas</taxon>
    </lineage>
</organism>
<evidence type="ECO:0000313" key="3">
    <source>
        <dbReference type="Proteomes" id="UP000052230"/>
    </source>
</evidence>
<dbReference type="EMBL" id="CCXZ01000025">
    <property type="protein sequence ID" value="CEG14753.1"/>
    <property type="molecule type" value="Genomic_DNA"/>
</dbReference>
<sequence>MGLWSGTKRAAKFTFVSMPLSILGVNQLRAGNVTITSLWKSVVSPACPECDQGVMLRQGSNADAVTEVEPDGGVVTLYPWRCTKCNFGFFEVDDLKVVREGCIRHRNERVAAEMTTIEAQERAAIARGHRIQSRAFFGAAAVALLGFLYMLASGASFLLAVNWLSFAFLFWVFALKKSYRAWQVTTGTLFIEGAFWHWLKHEKWIT</sequence>
<reference evidence="2 3" key="1">
    <citation type="submission" date="2014-09" db="EMBL/GenBank/DDBJ databases">
        <authorList>
            <person name="Regsiter A."/>
        </authorList>
    </citation>
    <scope>NUCLEOTIDE SEQUENCE [LARGE SCALE GENOMIC DNA]</scope>
</reference>
<keyword evidence="3" id="KW-1185">Reference proteome</keyword>
<keyword evidence="1" id="KW-0472">Membrane</keyword>
<keyword evidence="1" id="KW-0812">Transmembrane</keyword>
<evidence type="ECO:0000256" key="1">
    <source>
        <dbReference type="SAM" id="Phobius"/>
    </source>
</evidence>
<keyword evidence="1" id="KW-1133">Transmembrane helix</keyword>
<feature type="transmembrane region" description="Helical" evidence="1">
    <location>
        <begin position="135"/>
        <end position="151"/>
    </location>
</feature>
<accession>A0A0U5BPI2</accession>
<dbReference type="Proteomes" id="UP000052230">
    <property type="component" value="Unassembled WGS sequence"/>
</dbReference>
<name>A0A0U5BPI2_XANCI</name>
<protein>
    <submittedName>
        <fullName evidence="2">Uncharacterized protein</fullName>
    </submittedName>
</protein>
<evidence type="ECO:0000313" key="2">
    <source>
        <dbReference type="EMBL" id="CEG14753.1"/>
    </source>
</evidence>
<gene>
    <name evidence="2" type="ORF">XAC3562_1200076</name>
</gene>
<comment type="caution">
    <text evidence="2">The sequence shown here is derived from an EMBL/GenBank/DDBJ whole genome shotgun (WGS) entry which is preliminary data.</text>
</comment>
<proteinExistence type="predicted"/>